<dbReference type="Proteomes" id="UP001488838">
    <property type="component" value="Unassembled WGS sequence"/>
</dbReference>
<evidence type="ECO:0000256" key="10">
    <source>
        <dbReference type="ARBA" id="ARBA00022840"/>
    </source>
</evidence>
<evidence type="ECO:0000256" key="3">
    <source>
        <dbReference type="ARBA" id="ARBA00011738"/>
    </source>
</evidence>
<dbReference type="InterPro" id="IPR006204">
    <property type="entry name" value="GHMP_kinase_N_dom"/>
</dbReference>
<proteinExistence type="inferred from homology"/>
<dbReference type="InterPro" id="IPR013750">
    <property type="entry name" value="GHMP_kinase_C_dom"/>
</dbReference>
<dbReference type="InterPro" id="IPR000705">
    <property type="entry name" value="Galactokinase"/>
</dbReference>
<comment type="similarity">
    <text evidence="2">Belongs to the GHMP kinase family. GalK subfamily.</text>
</comment>
<dbReference type="EC" id="2.7.1.6" evidence="4"/>
<evidence type="ECO:0000259" key="17">
    <source>
        <dbReference type="Pfam" id="PF08544"/>
    </source>
</evidence>
<dbReference type="EMBL" id="JBBHLL010000344">
    <property type="protein sequence ID" value="KAK7805301.1"/>
    <property type="molecule type" value="Genomic_DNA"/>
</dbReference>
<dbReference type="InterPro" id="IPR006203">
    <property type="entry name" value="GHMP_knse_ATP-bd_CS"/>
</dbReference>
<accession>A0AAW0HSZ6</accession>
<dbReference type="InterPro" id="IPR020568">
    <property type="entry name" value="Ribosomal_Su5_D2-typ_SF"/>
</dbReference>
<feature type="domain" description="GHMP kinase C-terminal" evidence="17">
    <location>
        <begin position="330"/>
        <end position="411"/>
    </location>
</feature>
<dbReference type="PANTHER" id="PTHR10457">
    <property type="entry name" value="MEVALONATE KINASE/GALACTOKINASE"/>
    <property type="match status" value="1"/>
</dbReference>
<evidence type="ECO:0000256" key="6">
    <source>
        <dbReference type="ARBA" id="ARBA00022553"/>
    </source>
</evidence>
<feature type="domain" description="GHMP kinase N-terminal" evidence="16">
    <location>
        <begin position="111"/>
        <end position="161"/>
    </location>
</feature>
<evidence type="ECO:0000256" key="5">
    <source>
        <dbReference type="ARBA" id="ARBA00019487"/>
    </source>
</evidence>
<dbReference type="PRINTS" id="PR00959">
    <property type="entry name" value="MEVGALKINASE"/>
</dbReference>
<evidence type="ECO:0000256" key="11">
    <source>
        <dbReference type="ARBA" id="ARBA00023144"/>
    </source>
</evidence>
<dbReference type="InterPro" id="IPR006206">
    <property type="entry name" value="Mevalonate/galactokinase"/>
</dbReference>
<evidence type="ECO:0000313" key="19">
    <source>
        <dbReference type="EMBL" id="KAK7805301.1"/>
    </source>
</evidence>
<dbReference type="Pfam" id="PF08544">
    <property type="entry name" value="GHMP_kinases_C"/>
    <property type="match status" value="1"/>
</dbReference>
<dbReference type="InterPro" id="IPR019539">
    <property type="entry name" value="GalKase_N"/>
</dbReference>
<dbReference type="SUPFAM" id="SSF55060">
    <property type="entry name" value="GHMP Kinase, C-terminal domain"/>
    <property type="match status" value="1"/>
</dbReference>
<organism evidence="19 20">
    <name type="scientific">Myodes glareolus</name>
    <name type="common">Bank vole</name>
    <name type="synonym">Clethrionomys glareolus</name>
    <dbReference type="NCBI Taxonomy" id="447135"/>
    <lineage>
        <taxon>Eukaryota</taxon>
        <taxon>Metazoa</taxon>
        <taxon>Chordata</taxon>
        <taxon>Craniata</taxon>
        <taxon>Vertebrata</taxon>
        <taxon>Euteleostomi</taxon>
        <taxon>Mammalia</taxon>
        <taxon>Eutheria</taxon>
        <taxon>Euarchontoglires</taxon>
        <taxon>Glires</taxon>
        <taxon>Rodentia</taxon>
        <taxon>Myomorpha</taxon>
        <taxon>Muroidea</taxon>
        <taxon>Cricetidae</taxon>
        <taxon>Arvicolinae</taxon>
        <taxon>Myodes</taxon>
    </lineage>
</organism>
<dbReference type="Gene3D" id="3.30.70.890">
    <property type="entry name" value="GHMP kinase, C-terminal domain"/>
    <property type="match status" value="1"/>
</dbReference>
<evidence type="ECO:0000256" key="14">
    <source>
        <dbReference type="ARBA" id="ARBA00049538"/>
    </source>
</evidence>
<evidence type="ECO:0000256" key="7">
    <source>
        <dbReference type="ARBA" id="ARBA00022679"/>
    </source>
</evidence>
<evidence type="ECO:0000259" key="18">
    <source>
        <dbReference type="Pfam" id="PF10509"/>
    </source>
</evidence>
<dbReference type="InterPro" id="IPR036554">
    <property type="entry name" value="GHMP_kinase_C_sf"/>
</dbReference>
<evidence type="ECO:0000256" key="1">
    <source>
        <dbReference type="ARBA" id="ARBA00004947"/>
    </source>
</evidence>
<keyword evidence="8" id="KW-0547">Nucleotide-binding</keyword>
<dbReference type="AlphaFoldDB" id="A0AAW0HSZ6"/>
<dbReference type="PRINTS" id="PR00473">
    <property type="entry name" value="GALCTOKINASE"/>
</dbReference>
<comment type="function">
    <text evidence="15">Catalyzes the transfer of a phosphate from ATP to alpha-D-galactose and participates in the first committed step in the catabolism of galactose.</text>
</comment>
<dbReference type="PROSITE" id="PS00627">
    <property type="entry name" value="GHMP_KINASES_ATP"/>
    <property type="match status" value="1"/>
</dbReference>
<keyword evidence="12" id="KW-0119">Carbohydrate metabolism</keyword>
<dbReference type="GO" id="GO:0033499">
    <property type="term" value="P:galactose catabolic process via UDP-galactose, Leloir pathway"/>
    <property type="evidence" value="ECO:0007669"/>
    <property type="project" value="UniProtKB-ARBA"/>
</dbReference>
<comment type="catalytic activity">
    <reaction evidence="14">
        <text>alpha-D-galactose + ATP = alpha-D-galactose 1-phosphate + ADP + H(+)</text>
        <dbReference type="Rhea" id="RHEA:13553"/>
        <dbReference type="ChEBI" id="CHEBI:15378"/>
        <dbReference type="ChEBI" id="CHEBI:28061"/>
        <dbReference type="ChEBI" id="CHEBI:30616"/>
        <dbReference type="ChEBI" id="CHEBI:58336"/>
        <dbReference type="ChEBI" id="CHEBI:456216"/>
        <dbReference type="EC" id="2.7.1.6"/>
    </reaction>
    <physiologicalReaction direction="left-to-right" evidence="14">
        <dbReference type="Rhea" id="RHEA:13554"/>
    </physiologicalReaction>
</comment>
<keyword evidence="7" id="KW-0808">Transferase</keyword>
<keyword evidence="9" id="KW-0418">Kinase</keyword>
<dbReference type="GO" id="GO:0005524">
    <property type="term" value="F:ATP binding"/>
    <property type="evidence" value="ECO:0007669"/>
    <property type="project" value="UniProtKB-KW"/>
</dbReference>
<dbReference type="SUPFAM" id="SSF54211">
    <property type="entry name" value="Ribosomal protein S5 domain 2-like"/>
    <property type="match status" value="1"/>
</dbReference>
<dbReference type="GO" id="GO:0005829">
    <property type="term" value="C:cytosol"/>
    <property type="evidence" value="ECO:0007669"/>
    <property type="project" value="TreeGrafter"/>
</dbReference>
<sequence>MRVMAAWRPPQLEELLAEARRAFLEEFGAEPELAVSAPGRVNLIGEHTDYNQGLVLPMALELVTVLVGSPRTDGLVSLLTTSKNADEPQRLQFPLPTAQRSLEPGTPQWANYVKGVIQHYPAAPLPGFSAVVVSSVPLGGGLSSSASLEVATYTFLQQLCPGISYRTRLPSQASVLRTSSLTVLREGGFPTSPCAADSGSIAARAQVCQRAEHSFAGVPCGIMDQLIALLGQKGHALLIDCRSLETSLVPLSDPKLAVLITNSNVHHSLGSSEYPIRRRQCEEVAQALGKESLREVRLEELEAGRELMSKEGFRRARHVVGEIQRTAQAAAALSRGDYKAFGRLMVESHYSLRDDFEVSCPELDQLVEAALSVPGVYGSRMTGGGFGGCTVTLLEASAASRAMHHIQEQYSGTATFYLSQAADGAQVLSL</sequence>
<keyword evidence="20" id="KW-1185">Reference proteome</keyword>
<dbReference type="PANTHER" id="PTHR10457:SF7">
    <property type="entry name" value="GALACTOKINASE-RELATED"/>
    <property type="match status" value="1"/>
</dbReference>
<keyword evidence="6" id="KW-0597">Phosphoprotein</keyword>
<dbReference type="PIRSF" id="PIRSF000530">
    <property type="entry name" value="Galactokinase"/>
    <property type="match status" value="1"/>
</dbReference>
<dbReference type="GO" id="GO:0004335">
    <property type="term" value="F:galactokinase activity"/>
    <property type="evidence" value="ECO:0007669"/>
    <property type="project" value="UniProtKB-EC"/>
</dbReference>
<dbReference type="FunFam" id="3.30.230.10:FF:000040">
    <property type="entry name" value="Galactokinase 1"/>
    <property type="match status" value="1"/>
</dbReference>
<protein>
    <recommendedName>
        <fullName evidence="5">Galactokinase</fullName>
        <ecNumber evidence="4">2.7.1.6</ecNumber>
    </recommendedName>
    <alternativeName>
        <fullName evidence="13">Galactose kinase</fullName>
    </alternativeName>
</protein>
<evidence type="ECO:0000256" key="4">
    <source>
        <dbReference type="ARBA" id="ARBA00012315"/>
    </source>
</evidence>
<evidence type="ECO:0000256" key="8">
    <source>
        <dbReference type="ARBA" id="ARBA00022741"/>
    </source>
</evidence>
<name>A0AAW0HSZ6_MYOGA</name>
<reference evidence="19 20" key="1">
    <citation type="journal article" date="2023" name="bioRxiv">
        <title>Conserved and derived expression patterns and positive selection on dental genes reveal complex evolutionary context of ever-growing rodent molars.</title>
        <authorList>
            <person name="Calamari Z.T."/>
            <person name="Song A."/>
            <person name="Cohen E."/>
            <person name="Akter M."/>
            <person name="Roy R.D."/>
            <person name="Hallikas O."/>
            <person name="Christensen M.M."/>
            <person name="Li P."/>
            <person name="Marangoni P."/>
            <person name="Jernvall J."/>
            <person name="Klein O.D."/>
        </authorList>
    </citation>
    <scope>NUCLEOTIDE SEQUENCE [LARGE SCALE GENOMIC DNA]</scope>
    <source>
        <strain evidence="19">V071</strain>
    </source>
</reference>
<comment type="pathway">
    <text evidence="1">Carbohydrate metabolism; galactose metabolism.</text>
</comment>
<evidence type="ECO:0000313" key="20">
    <source>
        <dbReference type="Proteomes" id="UP001488838"/>
    </source>
</evidence>
<dbReference type="Pfam" id="PF10509">
    <property type="entry name" value="GalKase_gal_bdg"/>
    <property type="match status" value="1"/>
</dbReference>
<dbReference type="Pfam" id="PF00288">
    <property type="entry name" value="GHMP_kinases_N"/>
    <property type="match status" value="1"/>
</dbReference>
<comment type="subunit">
    <text evidence="3">Homodimer.</text>
</comment>
<keyword evidence="11" id="KW-0299">Galactose metabolism</keyword>
<evidence type="ECO:0000256" key="9">
    <source>
        <dbReference type="ARBA" id="ARBA00022777"/>
    </source>
</evidence>
<gene>
    <name evidence="19" type="ORF">U0070_027140</name>
</gene>
<feature type="domain" description="Galactokinase N-terminal" evidence="18">
    <location>
        <begin position="22"/>
        <end position="70"/>
    </location>
</feature>
<evidence type="ECO:0000256" key="12">
    <source>
        <dbReference type="ARBA" id="ARBA00023277"/>
    </source>
</evidence>
<keyword evidence="10" id="KW-0067">ATP-binding</keyword>
<dbReference type="InterPro" id="IPR014721">
    <property type="entry name" value="Ribsml_uS5_D2-typ_fold_subgr"/>
</dbReference>
<evidence type="ECO:0000256" key="2">
    <source>
        <dbReference type="ARBA" id="ARBA00006566"/>
    </source>
</evidence>
<dbReference type="InterPro" id="IPR019741">
    <property type="entry name" value="Galactokinase_CS"/>
</dbReference>
<evidence type="ECO:0000256" key="15">
    <source>
        <dbReference type="ARBA" id="ARBA00055336"/>
    </source>
</evidence>
<evidence type="ECO:0000259" key="16">
    <source>
        <dbReference type="Pfam" id="PF00288"/>
    </source>
</evidence>
<evidence type="ECO:0000256" key="13">
    <source>
        <dbReference type="ARBA" id="ARBA00029590"/>
    </source>
</evidence>
<dbReference type="Gene3D" id="3.30.230.10">
    <property type="match status" value="1"/>
</dbReference>
<dbReference type="FunFam" id="3.30.70.890:FF:000007">
    <property type="entry name" value="Galactokinase 1"/>
    <property type="match status" value="1"/>
</dbReference>
<dbReference type="PROSITE" id="PS00106">
    <property type="entry name" value="GALACTOKINASE"/>
    <property type="match status" value="1"/>
</dbReference>
<comment type="caution">
    <text evidence="19">The sequence shown here is derived from an EMBL/GenBank/DDBJ whole genome shotgun (WGS) entry which is preliminary data.</text>
</comment>